<dbReference type="Proteomes" id="UP000265816">
    <property type="component" value="Unassembled WGS sequence"/>
</dbReference>
<protein>
    <submittedName>
        <fullName evidence="2">DUF4352 domain-containing protein</fullName>
    </submittedName>
</protein>
<sequence length="217" mass="24539">MKKLIFVLLSVAMLFGCSQKPDEETGEKHKSESGKAEEKVPESSPPSYVSNPQVTDDRSLKVKGQSFSDEKGELVLKEYKKLNEKISSGPITMKITEAKQMTYRPDYSLTDFFHSYTHEDKFDFIKLSVEVNNSSNETLFFAPAASVKTDSAETKSWEEDIYLEELNGQIRKNEAKKGNLGFIVEKTEIQSFKVTTSEVLNEKKQAISPQLVISIDF</sequence>
<evidence type="ECO:0000313" key="3">
    <source>
        <dbReference type="Proteomes" id="UP000265816"/>
    </source>
</evidence>
<dbReference type="PROSITE" id="PS51257">
    <property type="entry name" value="PROKAR_LIPOPROTEIN"/>
    <property type="match status" value="1"/>
</dbReference>
<dbReference type="AlphaFoldDB" id="A0A398B7F1"/>
<evidence type="ECO:0000256" key="1">
    <source>
        <dbReference type="SAM" id="MobiDB-lite"/>
    </source>
</evidence>
<dbReference type="EMBL" id="QWVT01000015">
    <property type="protein sequence ID" value="RID85727.1"/>
    <property type="molecule type" value="Genomic_DNA"/>
</dbReference>
<dbReference type="OrthoDB" id="2352213at2"/>
<dbReference type="RefSeq" id="WP_119112580.1">
    <property type="nucleotide sequence ID" value="NZ_CBCSEO010000002.1"/>
</dbReference>
<feature type="region of interest" description="Disordered" evidence="1">
    <location>
        <begin position="20"/>
        <end position="65"/>
    </location>
</feature>
<keyword evidence="3" id="KW-1185">Reference proteome</keyword>
<accession>A0A398B7F1</accession>
<gene>
    <name evidence="2" type="ORF">D1970_09290</name>
</gene>
<name>A0A398B7F1_9BACI</name>
<evidence type="ECO:0000313" key="2">
    <source>
        <dbReference type="EMBL" id="RID85727.1"/>
    </source>
</evidence>
<organism evidence="2 3">
    <name type="scientific">Mesobacillus zeae</name>
    <dbReference type="NCBI Taxonomy" id="1917180"/>
    <lineage>
        <taxon>Bacteria</taxon>
        <taxon>Bacillati</taxon>
        <taxon>Bacillota</taxon>
        <taxon>Bacilli</taxon>
        <taxon>Bacillales</taxon>
        <taxon>Bacillaceae</taxon>
        <taxon>Mesobacillus</taxon>
    </lineage>
</organism>
<proteinExistence type="predicted"/>
<comment type="caution">
    <text evidence="2">The sequence shown here is derived from an EMBL/GenBank/DDBJ whole genome shotgun (WGS) entry which is preliminary data.</text>
</comment>
<feature type="compositionally biased region" description="Polar residues" evidence="1">
    <location>
        <begin position="45"/>
        <end position="54"/>
    </location>
</feature>
<feature type="compositionally biased region" description="Basic and acidic residues" evidence="1">
    <location>
        <begin position="20"/>
        <end position="41"/>
    </location>
</feature>
<reference evidence="2 3" key="1">
    <citation type="submission" date="2018-08" db="EMBL/GenBank/DDBJ databases">
        <title>Bacillus jemisoniae sp. nov., Bacillus chryseoplanitiae sp. nov., Bacillus resnikiae sp. nov., and Bacillus frankliniae sp. nov., isolated from Viking spacecraft and associated surfaces.</title>
        <authorList>
            <person name="Seuylemezian A."/>
            <person name="Vaishampayan P."/>
        </authorList>
    </citation>
    <scope>NUCLEOTIDE SEQUENCE [LARGE SCALE GENOMIC DNA]</scope>
    <source>
        <strain evidence="2 3">JJ-247</strain>
    </source>
</reference>